<feature type="region of interest" description="Disordered" evidence="1">
    <location>
        <begin position="129"/>
        <end position="148"/>
    </location>
</feature>
<dbReference type="Proteomes" id="UP000001306">
    <property type="component" value="Chromosome"/>
</dbReference>
<proteinExistence type="predicted"/>
<protein>
    <submittedName>
        <fullName evidence="2">Uncharacterized protein</fullName>
    </submittedName>
</protein>
<dbReference type="HOGENOM" id="CLU_1756578_0_0_11"/>
<evidence type="ECO:0000313" key="2">
    <source>
        <dbReference type="EMBL" id="AAT88349.1"/>
    </source>
</evidence>
<name>Q6AGZ6_LEIXX</name>
<evidence type="ECO:0000313" key="3">
    <source>
        <dbReference type="Proteomes" id="UP000001306"/>
    </source>
</evidence>
<evidence type="ECO:0000256" key="1">
    <source>
        <dbReference type="SAM" id="MobiDB-lite"/>
    </source>
</evidence>
<accession>Q6AGZ6</accession>
<keyword evidence="3" id="KW-1185">Reference proteome</keyword>
<dbReference type="EMBL" id="AE016822">
    <property type="protein sequence ID" value="AAT88349.1"/>
    <property type="molecule type" value="Genomic_DNA"/>
</dbReference>
<organism evidence="2 3">
    <name type="scientific">Leifsonia xyli subsp. xyli (strain CTCB07)</name>
    <dbReference type="NCBI Taxonomy" id="281090"/>
    <lineage>
        <taxon>Bacteria</taxon>
        <taxon>Bacillati</taxon>
        <taxon>Actinomycetota</taxon>
        <taxon>Actinomycetes</taxon>
        <taxon>Micrococcales</taxon>
        <taxon>Microbacteriaceae</taxon>
        <taxon>Leifsonia</taxon>
    </lineage>
</organism>
<dbReference type="eggNOG" id="COG3209">
    <property type="taxonomic scope" value="Bacteria"/>
</dbReference>
<gene>
    <name evidence="2" type="ordered locus">Lxx03320</name>
</gene>
<reference evidence="2 3" key="1">
    <citation type="journal article" date="2004" name="Mol. Plant Microbe Interact.">
        <title>The genome sequence of the Gram-positive sugarcane pathogen Leifsonia xyli subsp. xyli.</title>
        <authorList>
            <person name="Monteiro-Vitorello C.B."/>
            <person name="Camargo L.E.A."/>
            <person name="Van Sluys M.A."/>
            <person name="Kitajima J.P."/>
            <person name="Truffi D."/>
            <person name="do Amaral A.M."/>
            <person name="Harakava R."/>
            <person name="de Oliveira J.C.F."/>
            <person name="Wood D."/>
            <person name="de Oliveira M.C."/>
            <person name="Miyaki C.Y."/>
            <person name="Takita M.A."/>
            <person name="da Silva A.C.R."/>
            <person name="Furlan L.R."/>
            <person name="Carraro D.M."/>
            <person name="Camarotte G."/>
            <person name="Almeida N.F. Jr."/>
            <person name="Carrer H."/>
            <person name="Coutinho L.L."/>
            <person name="El-Dorry H.A."/>
            <person name="Ferro M.I.T."/>
            <person name="Gagliardi P.R."/>
            <person name="Giglioti E."/>
            <person name="Goldman M.H.S."/>
            <person name="Goldman G.H."/>
            <person name="Kimura E.T."/>
            <person name="Ferro E.S."/>
            <person name="Kuramae E.E."/>
            <person name="Lemos E.G.M."/>
            <person name="Lemos M.V.F."/>
            <person name="Mauro S.M.Z."/>
            <person name="Machado M.A."/>
            <person name="Marino C.L."/>
            <person name="Menck C.F."/>
            <person name="Nunes L.R."/>
            <person name="Oliveira R.C."/>
            <person name="Pereira G.G."/>
            <person name="Siqueira W."/>
            <person name="de Souza A.A."/>
            <person name="Tsai S.M."/>
            <person name="Zanca A.S."/>
            <person name="Simpson A.J.G."/>
            <person name="Brumbley S.M."/>
            <person name="Setubal J.C."/>
        </authorList>
    </citation>
    <scope>NUCLEOTIDE SEQUENCE [LARGE SCALE GENOMIC DNA]</scope>
    <source>
        <strain evidence="2 3">CTCB07</strain>
    </source>
</reference>
<dbReference type="KEGG" id="lxx:Lxx03320"/>
<feature type="compositionally biased region" description="Low complexity" evidence="1">
    <location>
        <begin position="136"/>
        <end position="148"/>
    </location>
</feature>
<sequence>MTAVGCHSARPGDLRAYASGSSALDAELAGYLHRVRQAVDAFDRGCRWGDLDASAVLTGFQRWLDGNRAEGTAAGFEKAGGGANGTVWAVYDRVRKRWAAATPAELLGLLKSRTAADLARLLRNNPDLAQNFWNHPPTRSRSPPGGPT</sequence>
<dbReference type="AlphaFoldDB" id="Q6AGZ6"/>